<accession>A0A1Y4SX15</accession>
<gene>
    <name evidence="4" type="ORF">B5E75_08360</name>
</gene>
<evidence type="ECO:0000313" key="4">
    <source>
        <dbReference type="EMBL" id="OUQ33940.1"/>
    </source>
</evidence>
<comment type="caution">
    <text evidence="4">The sequence shown here is derived from an EMBL/GenBank/DDBJ whole genome shotgun (WGS) entry which is preliminary data.</text>
</comment>
<name>A0A1Y4SX15_9FIRM</name>
<keyword evidence="3" id="KW-1133">Transmembrane helix</keyword>
<feature type="transmembrane region" description="Helical" evidence="3">
    <location>
        <begin position="63"/>
        <end position="80"/>
    </location>
</feature>
<dbReference type="OrthoDB" id="9803495at2"/>
<dbReference type="Pfam" id="PF02632">
    <property type="entry name" value="BioY"/>
    <property type="match status" value="1"/>
</dbReference>
<dbReference type="RefSeq" id="WP_087358314.1">
    <property type="nucleotide sequence ID" value="NZ_NFLJ01000022.1"/>
</dbReference>
<feature type="transmembrane region" description="Helical" evidence="3">
    <location>
        <begin position="117"/>
        <end position="142"/>
    </location>
</feature>
<dbReference type="PIRSF" id="PIRSF016661">
    <property type="entry name" value="BioY"/>
    <property type="match status" value="1"/>
</dbReference>
<feature type="transmembrane region" description="Helical" evidence="3">
    <location>
        <begin position="86"/>
        <end position="108"/>
    </location>
</feature>
<keyword evidence="5" id="KW-1185">Reference proteome</keyword>
<evidence type="ECO:0000313" key="5">
    <source>
        <dbReference type="Proteomes" id="UP000195305"/>
    </source>
</evidence>
<evidence type="ECO:0000256" key="3">
    <source>
        <dbReference type="SAM" id="Phobius"/>
    </source>
</evidence>
<keyword evidence="2 3" id="KW-0472">Membrane</keyword>
<protein>
    <recommendedName>
        <fullName evidence="2">Biotin transporter</fullName>
    </recommendedName>
</protein>
<organism evidence="4 5">
    <name type="scientific">Massilimicrobiota timonensis</name>
    <dbReference type="NCBI Taxonomy" id="1776392"/>
    <lineage>
        <taxon>Bacteria</taxon>
        <taxon>Bacillati</taxon>
        <taxon>Bacillota</taxon>
        <taxon>Erysipelotrichia</taxon>
        <taxon>Erysipelotrichales</taxon>
        <taxon>Erysipelotrichaceae</taxon>
        <taxon>Massilimicrobiota</taxon>
    </lineage>
</organism>
<dbReference type="AlphaFoldDB" id="A0A1Y4SX15"/>
<evidence type="ECO:0000256" key="2">
    <source>
        <dbReference type="PIRNR" id="PIRNR016661"/>
    </source>
</evidence>
<comment type="similarity">
    <text evidence="1 2">Belongs to the BioY family.</text>
</comment>
<feature type="transmembrane region" description="Helical" evidence="3">
    <location>
        <begin position="16"/>
        <end position="34"/>
    </location>
</feature>
<dbReference type="Gene3D" id="1.10.1760.20">
    <property type="match status" value="1"/>
</dbReference>
<proteinExistence type="inferred from homology"/>
<feature type="transmembrane region" description="Helical" evidence="3">
    <location>
        <begin position="154"/>
        <end position="177"/>
    </location>
</feature>
<dbReference type="EMBL" id="NFLJ01000022">
    <property type="protein sequence ID" value="OUQ33940.1"/>
    <property type="molecule type" value="Genomic_DNA"/>
</dbReference>
<keyword evidence="2" id="KW-0813">Transport</keyword>
<feature type="transmembrane region" description="Helical" evidence="3">
    <location>
        <begin position="40"/>
        <end position="56"/>
    </location>
</feature>
<sequence>MENIKSVSQIHKVQDIVYIGLFAAFIAICSWIAIPATVPFTLQTMGIFITVGLLGGKRATIAIFVYILLGIIGIPVFASFSSGLGAILGTSGGYIIGFLFSALFMWFIESVFGNRHFIFIISMLIGLLICYSFGTFWFMMVYTQTTGPVALSVVLGWCVIPFIIPDLIKIALSFLCVNRLKKIIKK</sequence>
<dbReference type="PANTHER" id="PTHR34295:SF1">
    <property type="entry name" value="BIOTIN TRANSPORTER BIOY"/>
    <property type="match status" value="1"/>
</dbReference>
<keyword evidence="2" id="KW-1003">Cell membrane</keyword>
<keyword evidence="3" id="KW-0812">Transmembrane</keyword>
<reference evidence="4 5" key="1">
    <citation type="journal article" date="2018" name="BMC Genomics">
        <title>Whole genome sequencing and function prediction of 133 gut anaerobes isolated from chicken caecum in pure cultures.</title>
        <authorList>
            <person name="Medvecky M."/>
            <person name="Cejkova D."/>
            <person name="Polansky O."/>
            <person name="Karasova D."/>
            <person name="Kubasova T."/>
            <person name="Cizek A."/>
            <person name="Rychlik I."/>
        </authorList>
    </citation>
    <scope>NUCLEOTIDE SEQUENCE [LARGE SCALE GENOMIC DNA]</scope>
    <source>
        <strain evidence="4 5">An13</strain>
    </source>
</reference>
<evidence type="ECO:0000256" key="1">
    <source>
        <dbReference type="ARBA" id="ARBA00010692"/>
    </source>
</evidence>
<dbReference type="GO" id="GO:0015225">
    <property type="term" value="F:biotin transmembrane transporter activity"/>
    <property type="evidence" value="ECO:0007669"/>
    <property type="project" value="UniProtKB-UniRule"/>
</dbReference>
<dbReference type="InterPro" id="IPR003784">
    <property type="entry name" value="BioY"/>
</dbReference>
<dbReference type="GO" id="GO:0005886">
    <property type="term" value="C:plasma membrane"/>
    <property type="evidence" value="ECO:0007669"/>
    <property type="project" value="UniProtKB-SubCell"/>
</dbReference>
<dbReference type="PANTHER" id="PTHR34295">
    <property type="entry name" value="BIOTIN TRANSPORTER BIOY"/>
    <property type="match status" value="1"/>
</dbReference>
<comment type="subcellular location">
    <subcellularLocation>
        <location evidence="2">Cell membrane</location>
        <topology evidence="2">Multi-pass membrane protein</topology>
    </subcellularLocation>
</comment>
<dbReference type="Proteomes" id="UP000195305">
    <property type="component" value="Unassembled WGS sequence"/>
</dbReference>